<evidence type="ECO:0000313" key="1">
    <source>
        <dbReference type="EMBL" id="ESK55537.1"/>
    </source>
</evidence>
<dbReference type="PANTHER" id="PTHR33639:SF2">
    <property type="entry name" value="DUF393 DOMAIN-CONTAINING PROTEIN"/>
    <property type="match status" value="1"/>
</dbReference>
<dbReference type="EMBL" id="AYEV01000016">
    <property type="protein sequence ID" value="ESK55537.1"/>
    <property type="molecule type" value="Genomic_DNA"/>
</dbReference>
<evidence type="ECO:0008006" key="3">
    <source>
        <dbReference type="Google" id="ProtNLM"/>
    </source>
</evidence>
<dbReference type="STRING" id="202955.GCA_000759995_02704"/>
<evidence type="ECO:0000313" key="2">
    <source>
        <dbReference type="Proteomes" id="UP000017404"/>
    </source>
</evidence>
<name>V2UZU3_9GAMM</name>
<dbReference type="eggNOG" id="COG3011">
    <property type="taxonomic scope" value="Bacteria"/>
</dbReference>
<protein>
    <recommendedName>
        <fullName evidence="3">Thiol-disulfide oxidoreductase DCC</fullName>
    </recommendedName>
</protein>
<keyword evidence="2" id="KW-1185">Reference proteome</keyword>
<dbReference type="RefSeq" id="WP_018677371.1">
    <property type="nucleotide sequence ID" value="NZ_AYEV01000016.1"/>
</dbReference>
<organism evidence="1 2">
    <name type="scientific">Acinetobacter tjernbergiae DSM 14971 = CIP 107465</name>
    <dbReference type="NCBI Taxonomy" id="1120928"/>
    <lineage>
        <taxon>Bacteria</taxon>
        <taxon>Pseudomonadati</taxon>
        <taxon>Pseudomonadota</taxon>
        <taxon>Gammaproteobacteria</taxon>
        <taxon>Moraxellales</taxon>
        <taxon>Moraxellaceae</taxon>
        <taxon>Acinetobacter</taxon>
    </lineage>
</organism>
<comment type="caution">
    <text evidence="1">The sequence shown here is derived from an EMBL/GenBank/DDBJ whole genome shotgun (WGS) entry which is preliminary data.</text>
</comment>
<dbReference type="PANTHER" id="PTHR33639">
    <property type="entry name" value="THIOL-DISULFIDE OXIDOREDUCTASE DCC"/>
    <property type="match status" value="1"/>
</dbReference>
<dbReference type="OrthoDB" id="9785438at2"/>
<dbReference type="GO" id="GO:0015035">
    <property type="term" value="F:protein-disulfide reductase activity"/>
    <property type="evidence" value="ECO:0007669"/>
    <property type="project" value="InterPro"/>
</dbReference>
<dbReference type="Pfam" id="PF04134">
    <property type="entry name" value="DCC1-like"/>
    <property type="match status" value="1"/>
</dbReference>
<reference evidence="1 2" key="1">
    <citation type="submission" date="2013-10" db="EMBL/GenBank/DDBJ databases">
        <title>The Genome Sequence of Acinetobacter tjernbergiae CIP107465.</title>
        <authorList>
            <consortium name="The Broad Institute Genomics Platform"/>
            <consortium name="The Broad Institute Genome Sequencing Center for Infectious Disease"/>
            <person name="Cerqueira G."/>
            <person name="Feldgarden M."/>
            <person name="Courvalin P."/>
            <person name="Grillot-Courvalin C."/>
            <person name="Clermont D."/>
            <person name="Rocha E."/>
            <person name="Yoon E.-J."/>
            <person name="Nemec A."/>
            <person name="Young S.K."/>
            <person name="Zeng Q."/>
            <person name="Gargeya S."/>
            <person name="Fitzgerald M."/>
            <person name="Abouelleil A."/>
            <person name="Alvarado L."/>
            <person name="Berlin A.M."/>
            <person name="Chapman S.B."/>
            <person name="Gainer-Dewar J."/>
            <person name="Goldberg J."/>
            <person name="Gnerre S."/>
            <person name="Griggs A."/>
            <person name="Gujja S."/>
            <person name="Hansen M."/>
            <person name="Howarth C."/>
            <person name="Imamovic A."/>
            <person name="Ireland A."/>
            <person name="Larimer J."/>
            <person name="McCowan C."/>
            <person name="Murphy C."/>
            <person name="Pearson M."/>
            <person name="Poon T.W."/>
            <person name="Priest M."/>
            <person name="Roberts A."/>
            <person name="Saif S."/>
            <person name="Shea T."/>
            <person name="Sykes S."/>
            <person name="Wortman J."/>
            <person name="Nusbaum C."/>
            <person name="Birren B."/>
        </authorList>
    </citation>
    <scope>NUCLEOTIDE SEQUENCE [LARGE SCALE GENOMIC DNA]</scope>
    <source>
        <strain evidence="1 2">CIP 107465</strain>
    </source>
</reference>
<proteinExistence type="predicted"/>
<dbReference type="Proteomes" id="UP000017404">
    <property type="component" value="Unassembled WGS sequence"/>
</dbReference>
<dbReference type="InterPro" id="IPR007263">
    <property type="entry name" value="DCC1-like"/>
</dbReference>
<dbReference type="InterPro" id="IPR052927">
    <property type="entry name" value="DCC_oxidoreductase"/>
</dbReference>
<dbReference type="PATRIC" id="fig|1120928.5.peg.1860"/>
<gene>
    <name evidence="1" type="ORF">F990_01829</name>
</gene>
<dbReference type="AlphaFoldDB" id="V2UZU3"/>
<accession>V2UZU3</accession>
<sequence>MPNQLEQLIQTHNIILFDAECVLCSAWADFMIKHDHDYQFKLASVQSNLGQALLIKYQLPTDHFETMVLLENQKLYTESDAFLRIMQRLDFPYSTLSFGKMIPRVIRNFAYRRIALNRYRLFGKTEQCYLVTPETQQHFLLDDVCA</sequence>